<keyword evidence="3" id="KW-1185">Reference proteome</keyword>
<reference evidence="3" key="1">
    <citation type="submission" date="2014-03" db="EMBL/GenBank/DDBJ databases">
        <authorList>
            <person name="Aksoy S."/>
            <person name="Warren W."/>
            <person name="Wilson R.K."/>
        </authorList>
    </citation>
    <scope>NUCLEOTIDE SEQUENCE [LARGE SCALE GENOMIC DNA]</scope>
    <source>
        <strain evidence="3">IAEA</strain>
    </source>
</reference>
<organism evidence="2 3">
    <name type="scientific">Glossina pallidipes</name>
    <name type="common">Tsetse fly</name>
    <dbReference type="NCBI Taxonomy" id="7398"/>
    <lineage>
        <taxon>Eukaryota</taxon>
        <taxon>Metazoa</taxon>
        <taxon>Ecdysozoa</taxon>
        <taxon>Arthropoda</taxon>
        <taxon>Hexapoda</taxon>
        <taxon>Insecta</taxon>
        <taxon>Pterygota</taxon>
        <taxon>Neoptera</taxon>
        <taxon>Endopterygota</taxon>
        <taxon>Diptera</taxon>
        <taxon>Brachycera</taxon>
        <taxon>Muscomorpha</taxon>
        <taxon>Hippoboscoidea</taxon>
        <taxon>Glossinidae</taxon>
        <taxon>Glossina</taxon>
    </lineage>
</organism>
<protein>
    <submittedName>
        <fullName evidence="2">Retrotrans_gag domain-containing protein</fullName>
    </submittedName>
</protein>
<dbReference type="STRING" id="7398.A0A1A9Z0R5"/>
<evidence type="ECO:0000313" key="2">
    <source>
        <dbReference type="EnsemblMetazoa" id="GPAI000477-PA"/>
    </source>
</evidence>
<evidence type="ECO:0000259" key="1">
    <source>
        <dbReference type="Pfam" id="PF03732"/>
    </source>
</evidence>
<dbReference type="VEuPathDB" id="VectorBase:GPAI000477"/>
<feature type="domain" description="Retrotransposon gag" evidence="1">
    <location>
        <begin position="8"/>
        <end position="94"/>
    </location>
</feature>
<accession>A0A1A9Z0R5</accession>
<proteinExistence type="predicted"/>
<name>A0A1A9Z0R5_GLOPL</name>
<dbReference type="EnsemblMetazoa" id="GPAI000477-RA">
    <property type="protein sequence ID" value="GPAI000477-PA"/>
    <property type="gene ID" value="GPAI000477"/>
</dbReference>
<sequence>MMKFAEVHCLVTGNANKWYWQLLQDHEGGATFDYFSLKKKLLGQLKAAESEYELIGEIMERKQQPMEWVEDYYGEILYLTSRMRRKMPEQELIKIINSKVKPSLETLIFIVKVENIADLKAECKRAEKLPRELIVARSVYITRNEAVEAKPRNIQ</sequence>
<dbReference type="InterPro" id="IPR005162">
    <property type="entry name" value="Retrotrans_gag_dom"/>
</dbReference>
<dbReference type="AlphaFoldDB" id="A0A1A9Z0R5"/>
<evidence type="ECO:0000313" key="3">
    <source>
        <dbReference type="Proteomes" id="UP000092445"/>
    </source>
</evidence>
<dbReference type="Pfam" id="PF03732">
    <property type="entry name" value="Retrotrans_gag"/>
    <property type="match status" value="1"/>
</dbReference>
<reference evidence="2" key="2">
    <citation type="submission" date="2020-05" db="UniProtKB">
        <authorList>
            <consortium name="EnsemblMetazoa"/>
        </authorList>
    </citation>
    <scope>IDENTIFICATION</scope>
    <source>
        <strain evidence="2">IAEA</strain>
    </source>
</reference>
<dbReference type="Proteomes" id="UP000092445">
    <property type="component" value="Unassembled WGS sequence"/>
</dbReference>